<reference evidence="1 2" key="1">
    <citation type="submission" date="2019-11" db="EMBL/GenBank/DDBJ databases">
        <authorList>
            <person name="Holert J."/>
        </authorList>
    </citation>
    <scope>NUCLEOTIDE SEQUENCE [LARGE SCALE GENOMIC DNA]</scope>
    <source>
        <strain evidence="1">BC5_2</strain>
    </source>
</reference>
<gene>
    <name evidence="1" type="ORF">DPBNPPHM_01759</name>
</gene>
<proteinExistence type="predicted"/>
<dbReference type="PANTHER" id="PTHR30292">
    <property type="entry name" value="UNCHARACTERIZED PROTEIN YBGL-RELATED"/>
    <property type="match status" value="1"/>
</dbReference>
<dbReference type="SUPFAM" id="SSF88713">
    <property type="entry name" value="Glycoside hydrolase/deacetylase"/>
    <property type="match status" value="1"/>
</dbReference>
<dbReference type="InterPro" id="IPR011330">
    <property type="entry name" value="Glyco_hydro/deAcase_b/a-brl"/>
</dbReference>
<dbReference type="Gene3D" id="3.20.20.370">
    <property type="entry name" value="Glycoside hydrolase/deacetylase"/>
    <property type="match status" value="1"/>
</dbReference>
<dbReference type="InterPro" id="IPR005501">
    <property type="entry name" value="LamB/YcsF/PxpA-like"/>
</dbReference>
<dbReference type="NCBIfam" id="NF003814">
    <property type="entry name" value="PRK05406.1-3"/>
    <property type="match status" value="1"/>
</dbReference>
<sequence length="250" mass="26976">MTATSIDLNCDLGESFGAWQVTDEQAVVPFIDRANVACGFHAGDPTTILKTLTLAKEHNVAIGAHPSYPDIAGFGRRSMNISDADLHALILYQASAIDGLAQSIGCSMSYIKPHGALYNDMMKDDEILNSVMQATQSFHSDVALMLQATNQWQSHQEMADALGVAVLFEAFADRAYTDEGLLVPRNQPNAVHDHAGMLKQAQDLIQEGYIRSVSGKVLTLKVDTLCVHGDSPDAIEGVKAIRALLSKHAL</sequence>
<evidence type="ECO:0000313" key="2">
    <source>
        <dbReference type="Proteomes" id="UP000434580"/>
    </source>
</evidence>
<dbReference type="Proteomes" id="UP000434580">
    <property type="component" value="Unassembled WGS sequence"/>
</dbReference>
<dbReference type="PANTHER" id="PTHR30292:SF0">
    <property type="entry name" value="5-OXOPROLINASE SUBUNIT A"/>
    <property type="match status" value="1"/>
</dbReference>
<dbReference type="AlphaFoldDB" id="A0A5S9Q9W7"/>
<accession>A0A5S9Q9W7</accession>
<name>A0A5S9Q9W7_9GAMM</name>
<dbReference type="NCBIfam" id="NF003816">
    <property type="entry name" value="PRK05406.1-5"/>
    <property type="match status" value="1"/>
</dbReference>
<dbReference type="Pfam" id="PF03746">
    <property type="entry name" value="LamB_YcsF"/>
    <property type="match status" value="1"/>
</dbReference>
<organism evidence="1 2">
    <name type="scientific">BD1-7 clade bacterium</name>
    <dbReference type="NCBI Taxonomy" id="2029982"/>
    <lineage>
        <taxon>Bacteria</taxon>
        <taxon>Pseudomonadati</taxon>
        <taxon>Pseudomonadota</taxon>
        <taxon>Gammaproteobacteria</taxon>
        <taxon>Cellvibrionales</taxon>
        <taxon>Spongiibacteraceae</taxon>
        <taxon>BD1-7 clade</taxon>
    </lineage>
</organism>
<dbReference type="GO" id="GO:0005975">
    <property type="term" value="P:carbohydrate metabolic process"/>
    <property type="evidence" value="ECO:0007669"/>
    <property type="project" value="InterPro"/>
</dbReference>
<dbReference type="EMBL" id="CACSII010000017">
    <property type="protein sequence ID" value="CAA0113919.1"/>
    <property type="molecule type" value="Genomic_DNA"/>
</dbReference>
<protein>
    <submittedName>
        <fullName evidence="1">Uncharacterized protein</fullName>
    </submittedName>
</protein>
<evidence type="ECO:0000313" key="1">
    <source>
        <dbReference type="EMBL" id="CAA0113919.1"/>
    </source>
</evidence>
<dbReference type="OrthoDB" id="9773478at2"/>
<dbReference type="CDD" id="cd10787">
    <property type="entry name" value="LamB_YcsF_like"/>
    <property type="match status" value="1"/>
</dbReference>